<feature type="transmembrane region" description="Helical" evidence="1">
    <location>
        <begin position="363"/>
        <end position="385"/>
    </location>
</feature>
<dbReference type="Pfam" id="PF13687">
    <property type="entry name" value="DUF4153"/>
    <property type="match status" value="1"/>
</dbReference>
<gene>
    <name evidence="2" type="ORF">FPZ45_12225</name>
</gene>
<feature type="transmembrane region" description="Helical" evidence="1">
    <location>
        <begin position="161"/>
        <end position="180"/>
    </location>
</feature>
<comment type="caution">
    <text evidence="2">The sequence shown here is derived from an EMBL/GenBank/DDBJ whole genome shotgun (WGS) entry which is preliminary data.</text>
</comment>
<protein>
    <submittedName>
        <fullName evidence="2">DUF4173 domain-containing protein</fullName>
    </submittedName>
</protein>
<dbReference type="OrthoDB" id="9767931at2"/>
<accession>A0A559JIL4</accession>
<feature type="transmembrane region" description="Helical" evidence="1">
    <location>
        <begin position="89"/>
        <end position="106"/>
    </location>
</feature>
<feature type="transmembrane region" description="Helical" evidence="1">
    <location>
        <begin position="330"/>
        <end position="351"/>
    </location>
</feature>
<feature type="transmembrane region" description="Helical" evidence="1">
    <location>
        <begin position="33"/>
        <end position="51"/>
    </location>
</feature>
<keyword evidence="1" id="KW-0812">Transmembrane</keyword>
<evidence type="ECO:0000313" key="3">
    <source>
        <dbReference type="Proteomes" id="UP000316330"/>
    </source>
</evidence>
<feature type="transmembrane region" description="Helical" evidence="1">
    <location>
        <begin position="257"/>
        <end position="282"/>
    </location>
</feature>
<feature type="transmembrane region" description="Helical" evidence="1">
    <location>
        <begin position="63"/>
        <end position="83"/>
    </location>
</feature>
<name>A0A559JIL4_9BACL</name>
<feature type="transmembrane region" description="Helical" evidence="1">
    <location>
        <begin position="397"/>
        <end position="414"/>
    </location>
</feature>
<keyword evidence="3" id="KW-1185">Reference proteome</keyword>
<dbReference type="AlphaFoldDB" id="A0A559JIL4"/>
<reference evidence="2 3" key="1">
    <citation type="submission" date="2019-07" db="EMBL/GenBank/DDBJ databases">
        <authorList>
            <person name="Kim J."/>
        </authorList>
    </citation>
    <scope>NUCLEOTIDE SEQUENCE [LARGE SCALE GENOMIC DNA]</scope>
    <source>
        <strain evidence="2 3">G13</strain>
    </source>
</reference>
<sequence>MNTLRKAATGSPLVALIGAFALAVGHQYLFYGHVPGVSFPLFVILLYIYLFHDWRARLGEITGIGWFLAAVILLLSLTFALFHNPVFRALNLLVVPALVFVHLAYVRGANRVAWWDYRIVGEAWRHLVPQSLRHVPTIFRLMKIALFRKLGANRKATANKVAIGLVAAAPLLVIVVALLASADGAFNRVLNGIPEWGSRIFIGEGLARGIWIIGLGVLFFGYFRGFAKPRRIRSNVFVQEDAPIGGARIAKAGIDPVILATVLVSVNAVYLLFVAVQFGYLFGAWDGQLPDGTTYAEYARRGFTELVAVTAINFVLLMTALVYGGQLKRFIAALLYILTLSSGVMLFSAYIRLAMYEEAYGYTYIRFLVHAFMIYLAILLLIAALRIRMPVIPMAKCYVVLSLAAYVVINYVGMDRIIAEQNIDRFEETGRIDRPYLSGLAPEAIPRLVRFSKDNKDEEMIGLLDNRRADLALEDRDWRSFNVSVISAEKALNELYEH</sequence>
<feature type="transmembrane region" description="Helical" evidence="1">
    <location>
        <begin position="302"/>
        <end position="323"/>
    </location>
</feature>
<evidence type="ECO:0000313" key="2">
    <source>
        <dbReference type="EMBL" id="TVX99716.1"/>
    </source>
</evidence>
<organism evidence="2 3">
    <name type="scientific">Cohnella terricola</name>
    <dbReference type="NCBI Taxonomy" id="1289167"/>
    <lineage>
        <taxon>Bacteria</taxon>
        <taxon>Bacillati</taxon>
        <taxon>Bacillota</taxon>
        <taxon>Bacilli</taxon>
        <taxon>Bacillales</taxon>
        <taxon>Paenibacillaceae</taxon>
        <taxon>Cohnella</taxon>
    </lineage>
</organism>
<dbReference type="Proteomes" id="UP000316330">
    <property type="component" value="Unassembled WGS sequence"/>
</dbReference>
<evidence type="ECO:0000256" key="1">
    <source>
        <dbReference type="SAM" id="Phobius"/>
    </source>
</evidence>
<keyword evidence="1" id="KW-1133">Transmembrane helix</keyword>
<dbReference type="RefSeq" id="WP_144701799.1">
    <property type="nucleotide sequence ID" value="NZ_VNJJ01000006.1"/>
</dbReference>
<proteinExistence type="predicted"/>
<dbReference type="EMBL" id="VNJJ01000006">
    <property type="protein sequence ID" value="TVX99716.1"/>
    <property type="molecule type" value="Genomic_DNA"/>
</dbReference>
<keyword evidence="1" id="KW-0472">Membrane</keyword>
<dbReference type="InterPro" id="IPR025291">
    <property type="entry name" value="DUF4153"/>
</dbReference>
<feature type="transmembrane region" description="Helical" evidence="1">
    <location>
        <begin position="200"/>
        <end position="223"/>
    </location>
</feature>